<evidence type="ECO:0000313" key="4">
    <source>
        <dbReference type="Proteomes" id="UP001215956"/>
    </source>
</evidence>
<dbReference type="SUPFAM" id="SSF53335">
    <property type="entry name" value="S-adenosyl-L-methionine-dependent methyltransferases"/>
    <property type="match status" value="1"/>
</dbReference>
<dbReference type="Gene3D" id="3.40.50.150">
    <property type="entry name" value="Vaccinia Virus protein VP39"/>
    <property type="match status" value="1"/>
</dbReference>
<keyword evidence="3" id="KW-0808">Transferase</keyword>
<dbReference type="InterPro" id="IPR050508">
    <property type="entry name" value="Methyltransf_Superfamily"/>
</dbReference>
<evidence type="ECO:0000259" key="2">
    <source>
        <dbReference type="Pfam" id="PF08241"/>
    </source>
</evidence>
<dbReference type="GO" id="GO:0008168">
    <property type="term" value="F:methyltransferase activity"/>
    <property type="evidence" value="ECO:0007669"/>
    <property type="project" value="UniProtKB-KW"/>
</dbReference>
<dbReference type="InterPro" id="IPR029063">
    <property type="entry name" value="SAM-dependent_MTases_sf"/>
</dbReference>
<organism evidence="3 4">
    <name type="scientific">Candidatus Methanocrinis alkalitolerans</name>
    <dbReference type="NCBI Taxonomy" id="3033395"/>
    <lineage>
        <taxon>Archaea</taxon>
        <taxon>Methanobacteriati</taxon>
        <taxon>Methanobacteriota</taxon>
        <taxon>Stenosarchaea group</taxon>
        <taxon>Methanomicrobia</taxon>
        <taxon>Methanotrichales</taxon>
        <taxon>Methanotrichaceae</taxon>
        <taxon>Methanocrinis</taxon>
    </lineage>
</organism>
<protein>
    <submittedName>
        <fullName evidence="3">Class I SAM-dependent methyltransferase</fullName>
    </submittedName>
</protein>
<evidence type="ECO:0000313" key="3">
    <source>
        <dbReference type="EMBL" id="MDF0592776.1"/>
    </source>
</evidence>
<dbReference type="CDD" id="cd02440">
    <property type="entry name" value="AdoMet_MTases"/>
    <property type="match status" value="1"/>
</dbReference>
<dbReference type="Pfam" id="PF08241">
    <property type="entry name" value="Methyltransf_11"/>
    <property type="match status" value="1"/>
</dbReference>
<keyword evidence="4" id="KW-1185">Reference proteome</keyword>
<feature type="region of interest" description="Disordered" evidence="1">
    <location>
        <begin position="141"/>
        <end position="166"/>
    </location>
</feature>
<name>A0ABT5XDP6_9EURY</name>
<feature type="compositionally biased region" description="Basic and acidic residues" evidence="1">
    <location>
        <begin position="141"/>
        <end position="156"/>
    </location>
</feature>
<dbReference type="GO" id="GO:0032259">
    <property type="term" value="P:methylation"/>
    <property type="evidence" value="ECO:0007669"/>
    <property type="project" value="UniProtKB-KW"/>
</dbReference>
<gene>
    <name evidence="3" type="ORF">P0O24_04175</name>
</gene>
<reference evidence="3 4" key="1">
    <citation type="submission" date="2023-03" db="EMBL/GenBank/DDBJ databases">
        <title>Whole genome sequencing of Methanotrichaceae archaeon M04Ac.</title>
        <authorList>
            <person name="Khomyakova M.A."/>
            <person name="Merkel A.Y."/>
            <person name="Slobodkin A.I."/>
        </authorList>
    </citation>
    <scope>NUCLEOTIDE SEQUENCE [LARGE SCALE GENOMIC DNA]</scope>
    <source>
        <strain evidence="3 4">M04Ac</strain>
    </source>
</reference>
<feature type="domain" description="Methyltransferase type 11" evidence="2">
    <location>
        <begin position="43"/>
        <end position="128"/>
    </location>
</feature>
<dbReference type="EMBL" id="JARFPL010000009">
    <property type="protein sequence ID" value="MDF0592776.1"/>
    <property type="molecule type" value="Genomic_DNA"/>
</dbReference>
<dbReference type="PANTHER" id="PTHR42912">
    <property type="entry name" value="METHYLTRANSFERASE"/>
    <property type="match status" value="1"/>
</dbReference>
<keyword evidence="3" id="KW-0489">Methyltransferase</keyword>
<accession>A0ABT5XDP6</accession>
<evidence type="ECO:0000256" key="1">
    <source>
        <dbReference type="SAM" id="MobiDB-lite"/>
    </source>
</evidence>
<dbReference type="InterPro" id="IPR013216">
    <property type="entry name" value="Methyltransf_11"/>
</dbReference>
<dbReference type="Proteomes" id="UP001215956">
    <property type="component" value="Unassembled WGS sequence"/>
</dbReference>
<comment type="caution">
    <text evidence="3">The sequence shown here is derived from an EMBL/GenBank/DDBJ whole genome shotgun (WGS) entry which is preliminary data.</text>
</comment>
<dbReference type="PANTHER" id="PTHR42912:SF80">
    <property type="entry name" value="METHYLTRANSFERASE DOMAIN-CONTAINING PROTEIN"/>
    <property type="match status" value="1"/>
</dbReference>
<proteinExistence type="predicted"/>
<sequence>MEGADPYEHQVERYDRWFEKNRAAYLSELAAVRSLTPRFRQGLEVGVGTGRFASCLGISVGLDPSLPMMEVARRRGVVCVRGIAERLPFRDGPFDLLLMVTVDFLLMDKARAFREAARVLAPGGSIVVGFIRRDSPLGRRYEREKGIDEGNKGDKRNKGKNGKKGKDEAGFYGEARFLSPEEMAALLEGAGFCDLVFVETLFSQPEEMTSLQTPIPGYGRGSFVAVRGERL</sequence>